<accession>A0AAN8Z8Q5</accession>
<evidence type="ECO:0000313" key="7">
    <source>
        <dbReference type="EMBL" id="KAK6928937.1"/>
    </source>
</evidence>
<keyword evidence="3" id="KW-0328">Glycosyltransferase</keyword>
<keyword evidence="4" id="KW-0735">Signal-anchor</keyword>
<protein>
    <submittedName>
        <fullName evidence="7">Exostosin, GT47 domain</fullName>
    </submittedName>
</protein>
<dbReference type="GO" id="GO:0016757">
    <property type="term" value="F:glycosyltransferase activity"/>
    <property type="evidence" value="ECO:0007669"/>
    <property type="project" value="UniProtKB-KW"/>
</dbReference>
<evidence type="ECO:0000256" key="4">
    <source>
        <dbReference type="ARBA" id="ARBA00022968"/>
    </source>
</evidence>
<evidence type="ECO:0000259" key="6">
    <source>
        <dbReference type="Pfam" id="PF03016"/>
    </source>
</evidence>
<dbReference type="Proteomes" id="UP001370490">
    <property type="component" value="Unassembled WGS sequence"/>
</dbReference>
<evidence type="ECO:0000313" key="8">
    <source>
        <dbReference type="Proteomes" id="UP001370490"/>
    </source>
</evidence>
<organism evidence="7 8">
    <name type="scientific">Dillenia turbinata</name>
    <dbReference type="NCBI Taxonomy" id="194707"/>
    <lineage>
        <taxon>Eukaryota</taxon>
        <taxon>Viridiplantae</taxon>
        <taxon>Streptophyta</taxon>
        <taxon>Embryophyta</taxon>
        <taxon>Tracheophyta</taxon>
        <taxon>Spermatophyta</taxon>
        <taxon>Magnoliopsida</taxon>
        <taxon>eudicotyledons</taxon>
        <taxon>Gunneridae</taxon>
        <taxon>Pentapetalae</taxon>
        <taxon>Dilleniales</taxon>
        <taxon>Dilleniaceae</taxon>
        <taxon>Dillenia</taxon>
    </lineage>
</organism>
<name>A0AAN8Z8Q5_9MAGN</name>
<comment type="subcellular location">
    <subcellularLocation>
        <location evidence="1">Golgi apparatus membrane</location>
        <topology evidence="1">Single-pass type II membrane protein</topology>
    </subcellularLocation>
</comment>
<evidence type="ECO:0000256" key="3">
    <source>
        <dbReference type="ARBA" id="ARBA00022676"/>
    </source>
</evidence>
<dbReference type="InterPro" id="IPR004263">
    <property type="entry name" value="Exostosin"/>
</dbReference>
<dbReference type="InterPro" id="IPR040911">
    <property type="entry name" value="Exostosin_GT47"/>
</dbReference>
<keyword evidence="4" id="KW-0812">Transmembrane</keyword>
<dbReference type="AlphaFoldDB" id="A0AAN8Z8Q5"/>
<evidence type="ECO:0000256" key="1">
    <source>
        <dbReference type="ARBA" id="ARBA00004323"/>
    </source>
</evidence>
<proteinExistence type="inferred from homology"/>
<dbReference type="EMBL" id="JBAMMX010000013">
    <property type="protein sequence ID" value="KAK6928937.1"/>
    <property type="molecule type" value="Genomic_DNA"/>
</dbReference>
<comment type="similarity">
    <text evidence="2">Belongs to the glycosyltransferase 47 family.</text>
</comment>
<keyword evidence="3" id="KW-0808">Transferase</keyword>
<reference evidence="7 8" key="1">
    <citation type="submission" date="2023-12" db="EMBL/GenBank/DDBJ databases">
        <title>A high-quality genome assembly for Dillenia turbinata (Dilleniales).</title>
        <authorList>
            <person name="Chanderbali A."/>
        </authorList>
    </citation>
    <scope>NUCLEOTIDE SEQUENCE [LARGE SCALE GENOMIC DNA]</scope>
    <source>
        <strain evidence="7">LSX21</strain>
        <tissue evidence="7">Leaf</tissue>
    </source>
</reference>
<comment type="caution">
    <text evidence="7">The sequence shown here is derived from an EMBL/GenBank/DDBJ whole genome shotgun (WGS) entry which is preliminary data.</text>
</comment>
<gene>
    <name evidence="7" type="ORF">RJ641_005142</name>
</gene>
<dbReference type="PANTHER" id="PTHR11062:SF282">
    <property type="entry name" value="XYLOGLUCAN GALACTOSYLTRANSFERASE GT11-RELATED"/>
    <property type="match status" value="1"/>
</dbReference>
<evidence type="ECO:0000256" key="2">
    <source>
        <dbReference type="ARBA" id="ARBA00010271"/>
    </source>
</evidence>
<evidence type="ECO:0000256" key="5">
    <source>
        <dbReference type="ARBA" id="ARBA00023034"/>
    </source>
</evidence>
<keyword evidence="5" id="KW-0333">Golgi apparatus</keyword>
<dbReference type="Pfam" id="PF03016">
    <property type="entry name" value="Exostosin_GT47"/>
    <property type="match status" value="1"/>
</dbReference>
<dbReference type="PANTHER" id="PTHR11062">
    <property type="entry name" value="EXOSTOSIN HEPARAN SULFATE GLYCOSYLTRANSFERASE -RELATED"/>
    <property type="match status" value="1"/>
</dbReference>
<feature type="domain" description="Exostosin GT47" evidence="6">
    <location>
        <begin position="75"/>
        <end position="412"/>
    </location>
</feature>
<keyword evidence="8" id="KW-1185">Reference proteome</keyword>
<sequence>MEAGKNPIGWHKFSAFLGVNNLFTSIINYTKPVTFDDSLPNFPNPNEPIAVSPAFEDLSTDISAQRTREFLDPCLGKYIYIHNLPSQFNDYFVKNCEILCCPKKKICESLSNLGLGPQIQNTEDVFTNSSWYLTNQFMLEVIFHQKMKRYECLTTNSSLASAIYVPFYAGLDIARYLWDFNISIRDWNSMDLVKWLSEQPEWKSMMGLDHFLAVGRISWDFRRKTDVDSDWGTKLMFLPESRNMTFLAIESSPSSKNNIAIPYPTYFHPSSDNEILEWQNKVRAHKREYLFSFAGAPRPDLNGSIRGDIIEQCRSSSSNCKLLECDLSTTSNCQNPSFVMKLLQSSHFCLQPIGDSYTRRSTFDSILAGCIPVFFHLGSSYVEYLWHLPSNYSKYSVFIPEEYVKSKKVSIEKILLSIPKERVEAMREEILRLIPSVIYSNPMSRLETLEDAFDIAVKGVLNRIETLRSEIREGSYSGDTSQDKAWKEYLLGPLDYHEWDGFLSGTDGSL</sequence>
<dbReference type="GO" id="GO:0000139">
    <property type="term" value="C:Golgi membrane"/>
    <property type="evidence" value="ECO:0007669"/>
    <property type="project" value="UniProtKB-SubCell"/>
</dbReference>